<gene>
    <name evidence="1" type="ORF">BDV96DRAFT_641861</name>
</gene>
<evidence type="ECO:0000313" key="2">
    <source>
        <dbReference type="Proteomes" id="UP000799770"/>
    </source>
</evidence>
<reference evidence="1" key="1">
    <citation type="journal article" date="2020" name="Stud. Mycol.">
        <title>101 Dothideomycetes genomes: a test case for predicting lifestyles and emergence of pathogens.</title>
        <authorList>
            <person name="Haridas S."/>
            <person name="Albert R."/>
            <person name="Binder M."/>
            <person name="Bloem J."/>
            <person name="Labutti K."/>
            <person name="Salamov A."/>
            <person name="Andreopoulos B."/>
            <person name="Baker S."/>
            <person name="Barry K."/>
            <person name="Bills G."/>
            <person name="Bluhm B."/>
            <person name="Cannon C."/>
            <person name="Castanera R."/>
            <person name="Culley D."/>
            <person name="Daum C."/>
            <person name="Ezra D."/>
            <person name="Gonzalez J."/>
            <person name="Henrissat B."/>
            <person name="Kuo A."/>
            <person name="Liang C."/>
            <person name="Lipzen A."/>
            <person name="Lutzoni F."/>
            <person name="Magnuson J."/>
            <person name="Mondo S."/>
            <person name="Nolan M."/>
            <person name="Ohm R."/>
            <person name="Pangilinan J."/>
            <person name="Park H.-J."/>
            <person name="Ramirez L."/>
            <person name="Alfaro M."/>
            <person name="Sun H."/>
            <person name="Tritt A."/>
            <person name="Yoshinaga Y."/>
            <person name="Zwiers L.-H."/>
            <person name="Turgeon B."/>
            <person name="Goodwin S."/>
            <person name="Spatafora J."/>
            <person name="Crous P."/>
            <person name="Grigoriev I."/>
        </authorList>
    </citation>
    <scope>NUCLEOTIDE SEQUENCE</scope>
    <source>
        <strain evidence="1">CBS 627.86</strain>
    </source>
</reference>
<name>A0A6A5ZMD6_9PLEO</name>
<keyword evidence="2" id="KW-1185">Reference proteome</keyword>
<dbReference type="AlphaFoldDB" id="A0A6A5ZMD6"/>
<evidence type="ECO:0000313" key="1">
    <source>
        <dbReference type="EMBL" id="KAF2119997.1"/>
    </source>
</evidence>
<accession>A0A6A5ZMD6</accession>
<dbReference type="OrthoDB" id="3694634at2759"/>
<dbReference type="Proteomes" id="UP000799770">
    <property type="component" value="Unassembled WGS sequence"/>
</dbReference>
<proteinExistence type="predicted"/>
<organism evidence="1 2">
    <name type="scientific">Lophiotrema nucula</name>
    <dbReference type="NCBI Taxonomy" id="690887"/>
    <lineage>
        <taxon>Eukaryota</taxon>
        <taxon>Fungi</taxon>
        <taxon>Dikarya</taxon>
        <taxon>Ascomycota</taxon>
        <taxon>Pezizomycotina</taxon>
        <taxon>Dothideomycetes</taxon>
        <taxon>Pleosporomycetidae</taxon>
        <taxon>Pleosporales</taxon>
        <taxon>Lophiotremataceae</taxon>
        <taxon>Lophiotrema</taxon>
    </lineage>
</organism>
<sequence length="259" mass="28355">MSGPLLLPIPFAANSVSLGQLLCDPLDPSTHSTPSVPTPNEQPQRQANYKEIIAIDDQGRFVSTLASRSPSPLESLLAVTADHVEHITLPCPSTHFDSIRQDASAAGFLRRMALQKQPLYYVVGLQRLRNSTFRRAAANEGRITSATPVDPKIRLPLHLRRDSAMDLDEASNDIITGISMRKVKCNIGPPEEPHSLDDVDYVWSYESLEDDLQLSIGLGKALEQAELHALADIIPGEDFSDASYDGYYDISDDEGLGGF</sequence>
<protein>
    <submittedName>
        <fullName evidence="1">Uncharacterized protein</fullName>
    </submittedName>
</protein>
<dbReference type="EMBL" id="ML977314">
    <property type="protein sequence ID" value="KAF2119997.1"/>
    <property type="molecule type" value="Genomic_DNA"/>
</dbReference>